<dbReference type="PANTHER" id="PTHR19302:SF33">
    <property type="entry name" value="GAMMA-TUBULIN COMPLEX COMPONENT 5"/>
    <property type="match status" value="1"/>
</dbReference>
<dbReference type="GO" id="GO:0000278">
    <property type="term" value="P:mitotic cell cycle"/>
    <property type="evidence" value="ECO:0007669"/>
    <property type="project" value="TreeGrafter"/>
</dbReference>
<dbReference type="InterPro" id="IPR042241">
    <property type="entry name" value="GCP_C_sf"/>
</dbReference>
<evidence type="ECO:0000256" key="4">
    <source>
        <dbReference type="ARBA" id="ARBA00023212"/>
    </source>
</evidence>
<dbReference type="GO" id="GO:0005816">
    <property type="term" value="C:spindle pole body"/>
    <property type="evidence" value="ECO:0007669"/>
    <property type="project" value="UniProtKB-ARBA"/>
</dbReference>
<sequence length="857" mass="99491">MDLEVALYPVVEALAPHSLSDGLMNSLAHELAQLLESPSRSFGQLQNTIDSFKLKIPYSPDSVVRWQKLINVMQLLFGIERKENVIRYLSTFQSMIMENSTIPSPDMDRNHGIALNMNGLDGNDKLLSPIKPLSLQAESFENLDKFSDRRSLLSSQKGYALSREYNSVSLQMLSNQYYFRMISEEDILKVISYTLLATMTELFPLEFNKISIPKEVTNSESGLLHLIFEAVLLYQNLKLKVDEQKRKNVSPMKKALLVQVESALQNYVKVVNSLSVFARVDSLKQLYYEFYDQIIVLRFHYRYMENFEETSGDLFLTKFNDLQSHGDVLIRKICAEIFKNILSLYYEYLIDWLTMGKLEATYQEFFIINYDSEDPLPFKLVKNKIPKFIPISVANEIFIIGKTFLLLSKYCKELHWTNEISKKYSFKYQQFGHNVQLTDFYSVVHSHYEEMVKFTNRTLLHKFHYKQVLYTLKDILLMGKSDLIDVLIEKAQNILTMPSASLSGYRLTRFLQEAVQQSSMRNLLNKSDKNFVINGLDARILDLGHGSLGWDVFTLDYLIDIPLSIVINVNRNNGKKEYLRIFNFLWRFKKNNFFYNREWLKSNHLIRNFRKMDRHGPLIKDLTSKLSKVNILRNQMQHFSQKLEAFCFRSIIDKNFQEFEHKVIITSSIDEATAYDDDDDEQGTKNLQAVRLRNGVLMLDGILRPRSSRSPLLSNILQATATTENFCREPNIDELDSLHDGFLRKILLHKLLNSSSEQTTIGGLSGQPYSSSSIILLNIAFEFITFQSALNDVAHELFILLNLDAQPQLGVLLSRFNSVLRDLVPRYKLFKDSLKVFIKDLKMDGDDELCNLSRFLR</sequence>
<keyword evidence="9" id="KW-1185">Reference proteome</keyword>
<evidence type="ECO:0000259" key="6">
    <source>
        <dbReference type="Pfam" id="PF04130"/>
    </source>
</evidence>
<dbReference type="GO" id="GO:0031122">
    <property type="term" value="P:cytoplasmic microtubule organization"/>
    <property type="evidence" value="ECO:0007669"/>
    <property type="project" value="TreeGrafter"/>
</dbReference>
<dbReference type="InterPro" id="IPR007259">
    <property type="entry name" value="GCP"/>
</dbReference>
<gene>
    <name evidence="8" type="primary">SPC98</name>
    <name evidence="8" type="ORF">ZYGM_001850</name>
</gene>
<feature type="domain" description="Gamma tubulin complex component protein N-terminal" evidence="7">
    <location>
        <begin position="191"/>
        <end position="462"/>
    </location>
</feature>
<evidence type="ECO:0000313" key="9">
    <source>
        <dbReference type="Proteomes" id="UP000301737"/>
    </source>
</evidence>
<dbReference type="InterPro" id="IPR041470">
    <property type="entry name" value="GCP_N"/>
</dbReference>
<dbReference type="Gene3D" id="1.20.120.1900">
    <property type="entry name" value="Gamma-tubulin complex, C-terminal domain"/>
    <property type="match status" value="1"/>
</dbReference>
<dbReference type="GO" id="GO:0051011">
    <property type="term" value="F:microtubule minus-end binding"/>
    <property type="evidence" value="ECO:0007669"/>
    <property type="project" value="TreeGrafter"/>
</dbReference>
<dbReference type="PANTHER" id="PTHR19302">
    <property type="entry name" value="GAMMA TUBULIN COMPLEX PROTEIN"/>
    <property type="match status" value="1"/>
</dbReference>
<keyword evidence="2 5" id="KW-0963">Cytoplasm</keyword>
<feature type="domain" description="Gamma tubulin complex component C-terminal" evidence="6">
    <location>
        <begin position="469"/>
        <end position="843"/>
    </location>
</feature>
<dbReference type="Pfam" id="PF04130">
    <property type="entry name" value="GCP_C_terminal"/>
    <property type="match status" value="1"/>
</dbReference>
<name>A0A4C2EE81_9SACH</name>
<dbReference type="GO" id="GO:0043015">
    <property type="term" value="F:gamma-tubulin binding"/>
    <property type="evidence" value="ECO:0007669"/>
    <property type="project" value="InterPro"/>
</dbReference>
<dbReference type="Proteomes" id="UP000301737">
    <property type="component" value="Unassembled WGS sequence"/>
</dbReference>
<dbReference type="GO" id="GO:0000922">
    <property type="term" value="C:spindle pole"/>
    <property type="evidence" value="ECO:0007669"/>
    <property type="project" value="InterPro"/>
</dbReference>
<dbReference type="AlphaFoldDB" id="A0A4C2EE81"/>
<dbReference type="EMBL" id="BIMX01000017">
    <property type="protein sequence ID" value="GCF00319.1"/>
    <property type="molecule type" value="Genomic_DNA"/>
</dbReference>
<evidence type="ECO:0000313" key="8">
    <source>
        <dbReference type="EMBL" id="GCF00319.1"/>
    </source>
</evidence>
<evidence type="ECO:0000256" key="2">
    <source>
        <dbReference type="ARBA" id="ARBA00022490"/>
    </source>
</evidence>
<dbReference type="GO" id="GO:0005874">
    <property type="term" value="C:microtubule"/>
    <property type="evidence" value="ECO:0007669"/>
    <property type="project" value="UniProtKB-KW"/>
</dbReference>
<dbReference type="GO" id="GO:0007020">
    <property type="term" value="P:microtubule nucleation"/>
    <property type="evidence" value="ECO:0007669"/>
    <property type="project" value="InterPro"/>
</dbReference>
<keyword evidence="3 5" id="KW-0493">Microtubule</keyword>
<protein>
    <recommendedName>
        <fullName evidence="5">Spindle pole body component</fullName>
    </recommendedName>
</protein>
<keyword evidence="4 5" id="KW-0206">Cytoskeleton</keyword>
<dbReference type="GO" id="GO:0051225">
    <property type="term" value="P:spindle assembly"/>
    <property type="evidence" value="ECO:0007669"/>
    <property type="project" value="TreeGrafter"/>
</dbReference>
<evidence type="ECO:0000256" key="5">
    <source>
        <dbReference type="RuleBase" id="RU363050"/>
    </source>
</evidence>
<comment type="caution">
    <text evidence="8">The sequence shown here is derived from an EMBL/GenBank/DDBJ whole genome shotgun (WGS) entry which is preliminary data.</text>
</comment>
<evidence type="ECO:0000256" key="1">
    <source>
        <dbReference type="ARBA" id="ARBA00010337"/>
    </source>
</evidence>
<evidence type="ECO:0000259" key="7">
    <source>
        <dbReference type="Pfam" id="PF17681"/>
    </source>
</evidence>
<dbReference type="OrthoDB" id="5860513at2759"/>
<evidence type="ECO:0000256" key="3">
    <source>
        <dbReference type="ARBA" id="ARBA00022701"/>
    </source>
</evidence>
<dbReference type="GO" id="GO:0000930">
    <property type="term" value="C:gamma-tubulin complex"/>
    <property type="evidence" value="ECO:0007669"/>
    <property type="project" value="TreeGrafter"/>
</dbReference>
<comment type="subcellular location">
    <subcellularLocation>
        <location evidence="5">Cytoplasm</location>
        <location evidence="5">Cytoskeleton</location>
        <location evidence="5">Microtubule organizing center</location>
    </subcellularLocation>
</comment>
<reference evidence="8 9" key="1">
    <citation type="submission" date="2019-01" db="EMBL/GenBank/DDBJ databases">
        <title>Draft Genome Sequencing of Zygosaccharomyces mellis Ca-7.</title>
        <authorList>
            <person name="Shiwa Y."/>
            <person name="Kanesaki Y."/>
            <person name="Ishige T."/>
            <person name="Mura K."/>
            <person name="Hori T."/>
            <person name="Tamura T."/>
        </authorList>
    </citation>
    <scope>NUCLEOTIDE SEQUENCE [LARGE SCALE GENOMIC DNA]</scope>
    <source>
        <strain evidence="8 9">Ca-7</strain>
    </source>
</reference>
<organism evidence="8 9">
    <name type="scientific">Zygosaccharomyces mellis</name>
    <dbReference type="NCBI Taxonomy" id="42258"/>
    <lineage>
        <taxon>Eukaryota</taxon>
        <taxon>Fungi</taxon>
        <taxon>Dikarya</taxon>
        <taxon>Ascomycota</taxon>
        <taxon>Saccharomycotina</taxon>
        <taxon>Saccharomycetes</taxon>
        <taxon>Saccharomycetales</taxon>
        <taxon>Saccharomycetaceae</taxon>
        <taxon>Zygosaccharomyces</taxon>
    </lineage>
</organism>
<dbReference type="InterPro" id="IPR040457">
    <property type="entry name" value="GCP_C"/>
</dbReference>
<dbReference type="Pfam" id="PF17681">
    <property type="entry name" value="GCP_N_terminal"/>
    <property type="match status" value="1"/>
</dbReference>
<dbReference type="GO" id="GO:0051321">
    <property type="term" value="P:meiotic cell cycle"/>
    <property type="evidence" value="ECO:0007669"/>
    <property type="project" value="TreeGrafter"/>
</dbReference>
<comment type="similarity">
    <text evidence="1 5">Belongs to the TUBGCP family.</text>
</comment>
<accession>A0A4C2EE81</accession>
<proteinExistence type="inferred from homology"/>